<evidence type="ECO:0000313" key="3">
    <source>
        <dbReference type="EMBL" id="GAA3965800.1"/>
    </source>
</evidence>
<evidence type="ECO:0000313" key="4">
    <source>
        <dbReference type="Proteomes" id="UP001500742"/>
    </source>
</evidence>
<feature type="chain" id="PRO_5046299889" description="DUF3108 domain-containing protein" evidence="1">
    <location>
        <begin position="21"/>
        <end position="230"/>
    </location>
</feature>
<comment type="caution">
    <text evidence="3">The sequence shown here is derived from an EMBL/GenBank/DDBJ whole genome shotgun (WGS) entry which is preliminary data.</text>
</comment>
<evidence type="ECO:0000256" key="1">
    <source>
        <dbReference type="SAM" id="SignalP"/>
    </source>
</evidence>
<proteinExistence type="predicted"/>
<dbReference type="Pfam" id="PF21347">
    <property type="entry name" value="DUF3108_like"/>
    <property type="match status" value="1"/>
</dbReference>
<feature type="domain" description="DUF3108" evidence="2">
    <location>
        <begin position="31"/>
        <end position="226"/>
    </location>
</feature>
<accession>A0ABP7PI39</accession>
<organism evidence="3 4">
    <name type="scientific">Mucilaginibacter dorajii</name>
    <dbReference type="NCBI Taxonomy" id="692994"/>
    <lineage>
        <taxon>Bacteria</taxon>
        <taxon>Pseudomonadati</taxon>
        <taxon>Bacteroidota</taxon>
        <taxon>Sphingobacteriia</taxon>
        <taxon>Sphingobacteriales</taxon>
        <taxon>Sphingobacteriaceae</taxon>
        <taxon>Mucilaginibacter</taxon>
    </lineage>
</organism>
<name>A0ABP7PI39_9SPHI</name>
<reference evidence="4" key="1">
    <citation type="journal article" date="2019" name="Int. J. Syst. Evol. Microbiol.">
        <title>The Global Catalogue of Microorganisms (GCM) 10K type strain sequencing project: providing services to taxonomists for standard genome sequencing and annotation.</title>
        <authorList>
            <consortium name="The Broad Institute Genomics Platform"/>
            <consortium name="The Broad Institute Genome Sequencing Center for Infectious Disease"/>
            <person name="Wu L."/>
            <person name="Ma J."/>
        </authorList>
    </citation>
    <scope>NUCLEOTIDE SEQUENCE [LARGE SCALE GENOMIC DNA]</scope>
    <source>
        <strain evidence="4">JCM 16601</strain>
    </source>
</reference>
<protein>
    <recommendedName>
        <fullName evidence="2">DUF3108 domain-containing protein</fullName>
    </recommendedName>
</protein>
<dbReference type="Proteomes" id="UP001500742">
    <property type="component" value="Unassembled WGS sequence"/>
</dbReference>
<sequence>MRKISLIILLLVICSQFVSAQNCSQFINSINGKKFRYANQNTQGNTIGTMVCNTTKKDASTIAAHIELFDKTSKSMGSGDSEILCTGTSIKVDMKTFIPASSLKQLGSMQMTGDTKYLTYPMNLKAGQKLEDGALTINVANNGQQMGQVLLNINNRKVEKAEKISTKAGSFDCFKITNDVSLNIKMMGMSLPFQIKIIEWFAPKLGRFAKSETYGKDGKLVATTMLEAIN</sequence>
<dbReference type="InterPro" id="IPR049279">
    <property type="entry name" value="DUF3108-like"/>
</dbReference>
<gene>
    <name evidence="3" type="ORF">GCM10022210_12810</name>
</gene>
<evidence type="ECO:0000259" key="2">
    <source>
        <dbReference type="Pfam" id="PF21347"/>
    </source>
</evidence>
<dbReference type="EMBL" id="BAAAZC010000009">
    <property type="protein sequence ID" value="GAA3965800.1"/>
    <property type="molecule type" value="Genomic_DNA"/>
</dbReference>
<feature type="signal peptide" evidence="1">
    <location>
        <begin position="1"/>
        <end position="20"/>
    </location>
</feature>
<dbReference type="Gene3D" id="2.40.360.20">
    <property type="match status" value="1"/>
</dbReference>
<keyword evidence="4" id="KW-1185">Reference proteome</keyword>
<dbReference type="RefSeq" id="WP_259088545.1">
    <property type="nucleotide sequence ID" value="NZ_BAAAZC010000009.1"/>
</dbReference>
<keyword evidence="1" id="KW-0732">Signal</keyword>